<comment type="similarity">
    <text evidence="1 3">Belongs to the type-B carboxylesterase/lipase family.</text>
</comment>
<name>A0A8H7CSK1_9AGAR</name>
<proteinExistence type="inferred from homology"/>
<dbReference type="InterPro" id="IPR050309">
    <property type="entry name" value="Type-B_Carboxylest/Lipase"/>
</dbReference>
<dbReference type="Pfam" id="PF00135">
    <property type="entry name" value="COesterase"/>
    <property type="match status" value="2"/>
</dbReference>
<dbReference type="InterPro" id="IPR002018">
    <property type="entry name" value="CarbesteraseB"/>
</dbReference>
<evidence type="ECO:0000256" key="3">
    <source>
        <dbReference type="RuleBase" id="RU361235"/>
    </source>
</evidence>
<dbReference type="PROSITE" id="PS00941">
    <property type="entry name" value="CARBOXYLESTERASE_B_2"/>
    <property type="match status" value="1"/>
</dbReference>
<evidence type="ECO:0000259" key="4">
    <source>
        <dbReference type="Pfam" id="PF00135"/>
    </source>
</evidence>
<evidence type="ECO:0000313" key="5">
    <source>
        <dbReference type="EMBL" id="KAF7348670.1"/>
    </source>
</evidence>
<feature type="signal peptide" evidence="3">
    <location>
        <begin position="1"/>
        <end position="19"/>
    </location>
</feature>
<dbReference type="GO" id="GO:0016787">
    <property type="term" value="F:hydrolase activity"/>
    <property type="evidence" value="ECO:0007669"/>
    <property type="project" value="UniProtKB-KW"/>
</dbReference>
<gene>
    <name evidence="5" type="ORF">MVEN_01385600</name>
</gene>
<evidence type="ECO:0000313" key="6">
    <source>
        <dbReference type="Proteomes" id="UP000620124"/>
    </source>
</evidence>
<accession>A0A8H7CSK1</accession>
<dbReference type="EMBL" id="JACAZI010000011">
    <property type="protein sequence ID" value="KAF7348670.1"/>
    <property type="molecule type" value="Genomic_DNA"/>
</dbReference>
<keyword evidence="6" id="KW-1185">Reference proteome</keyword>
<sequence length="515" mass="55108">MRFPFPLAAVAIVQASVSSAFVSINTTSGLLRGLESNGLLTFKGIRFAEPPTGPLRWEPPAPFTSAALQNATSFGPSCVQQFPFATINEQLFNTPPLPENEDCLFLNVWAPVPTKEKLPVLIWIHGGALDFGAARNPEYDGASISSNQHIVVVSFNYRLNVFGFPGSPDLPLDGNNLGFLDQELAFEWVQQNVVHFGGDPQRVTIMGQSAGSESVSAAISRHSPSSAPFRAAIMLSLAQVSTPPTPSFVLFDSFASAVGCTQAPGAARLACLRDVPAPVIRTFANGPSSGLFGPVVDNLTVFSDPLQRIRTGLTARVPFIIGNTQDDGSLPALNMTDLVAFLATTFPLVTADEVRPLYPSGLTDNAIISEVFKDVIFLCPAELWAGAAVGAGVKDIYRYTYGPVFADLQLFPNAGAWHTSELPEIFGTFNRSTATPSEVKLSHTMQTLIANFVKNPSVPPAPHWPRYVPGNTTTTLARLAYDGNVALGNVVQVAESDSIDGPCDALWNQFLDVRG</sequence>
<keyword evidence="2 3" id="KW-0378">Hydrolase</keyword>
<comment type="caution">
    <text evidence="5">The sequence shown here is derived from an EMBL/GenBank/DDBJ whole genome shotgun (WGS) entry which is preliminary data.</text>
</comment>
<dbReference type="Gene3D" id="3.40.50.1820">
    <property type="entry name" value="alpha/beta hydrolase"/>
    <property type="match status" value="1"/>
</dbReference>
<dbReference type="Proteomes" id="UP000620124">
    <property type="component" value="Unassembled WGS sequence"/>
</dbReference>
<dbReference type="PANTHER" id="PTHR11559">
    <property type="entry name" value="CARBOXYLESTERASE"/>
    <property type="match status" value="1"/>
</dbReference>
<protein>
    <recommendedName>
        <fullName evidence="3">Carboxylic ester hydrolase</fullName>
        <ecNumber evidence="3">3.1.1.-</ecNumber>
    </recommendedName>
</protein>
<evidence type="ECO:0000256" key="1">
    <source>
        <dbReference type="ARBA" id="ARBA00005964"/>
    </source>
</evidence>
<dbReference type="PROSITE" id="PS00122">
    <property type="entry name" value="CARBOXYLESTERASE_B_1"/>
    <property type="match status" value="1"/>
</dbReference>
<feature type="domain" description="Carboxylesterase type B" evidence="4">
    <location>
        <begin position="23"/>
        <end position="336"/>
    </location>
</feature>
<evidence type="ECO:0000256" key="2">
    <source>
        <dbReference type="ARBA" id="ARBA00022801"/>
    </source>
</evidence>
<dbReference type="AlphaFoldDB" id="A0A8H7CSK1"/>
<organism evidence="5 6">
    <name type="scientific">Mycena venus</name>
    <dbReference type="NCBI Taxonomy" id="2733690"/>
    <lineage>
        <taxon>Eukaryota</taxon>
        <taxon>Fungi</taxon>
        <taxon>Dikarya</taxon>
        <taxon>Basidiomycota</taxon>
        <taxon>Agaricomycotina</taxon>
        <taxon>Agaricomycetes</taxon>
        <taxon>Agaricomycetidae</taxon>
        <taxon>Agaricales</taxon>
        <taxon>Marasmiineae</taxon>
        <taxon>Mycenaceae</taxon>
        <taxon>Mycena</taxon>
    </lineage>
</organism>
<dbReference type="SUPFAM" id="SSF53474">
    <property type="entry name" value="alpha/beta-Hydrolases"/>
    <property type="match status" value="1"/>
</dbReference>
<reference evidence="5" key="1">
    <citation type="submission" date="2020-05" db="EMBL/GenBank/DDBJ databases">
        <title>Mycena genomes resolve the evolution of fungal bioluminescence.</title>
        <authorList>
            <person name="Tsai I.J."/>
        </authorList>
    </citation>
    <scope>NUCLEOTIDE SEQUENCE</scope>
    <source>
        <strain evidence="5">CCC161011</strain>
    </source>
</reference>
<feature type="domain" description="Carboxylesterase type B" evidence="4">
    <location>
        <begin position="367"/>
        <end position="475"/>
    </location>
</feature>
<dbReference type="InterPro" id="IPR019819">
    <property type="entry name" value="Carboxylesterase_B_CS"/>
</dbReference>
<feature type="chain" id="PRO_5034997696" description="Carboxylic ester hydrolase" evidence="3">
    <location>
        <begin position="20"/>
        <end position="515"/>
    </location>
</feature>
<dbReference type="OrthoDB" id="408631at2759"/>
<dbReference type="EC" id="3.1.1.-" evidence="3"/>
<dbReference type="InterPro" id="IPR029058">
    <property type="entry name" value="AB_hydrolase_fold"/>
</dbReference>
<keyword evidence="3" id="KW-0732">Signal</keyword>
<dbReference type="InterPro" id="IPR019826">
    <property type="entry name" value="Carboxylesterase_B_AS"/>
</dbReference>